<organism evidence="1 2">
    <name type="scientific">Phytomonospora endophytica</name>
    <dbReference type="NCBI Taxonomy" id="714109"/>
    <lineage>
        <taxon>Bacteria</taxon>
        <taxon>Bacillati</taxon>
        <taxon>Actinomycetota</taxon>
        <taxon>Actinomycetes</taxon>
        <taxon>Micromonosporales</taxon>
        <taxon>Micromonosporaceae</taxon>
        <taxon>Phytomonospora</taxon>
    </lineage>
</organism>
<reference evidence="1 2" key="1">
    <citation type="submission" date="2020-08" db="EMBL/GenBank/DDBJ databases">
        <title>Genomic Encyclopedia of Type Strains, Phase IV (KMG-IV): sequencing the most valuable type-strain genomes for metagenomic binning, comparative biology and taxonomic classification.</title>
        <authorList>
            <person name="Goeker M."/>
        </authorList>
    </citation>
    <scope>NUCLEOTIDE SEQUENCE [LARGE SCALE GENOMIC DNA]</scope>
    <source>
        <strain evidence="1 2">YIM 65646</strain>
    </source>
</reference>
<dbReference type="EMBL" id="JACHGT010000005">
    <property type="protein sequence ID" value="MBB6034928.1"/>
    <property type="molecule type" value="Genomic_DNA"/>
</dbReference>
<accession>A0A841FMA2</accession>
<dbReference type="InterPro" id="IPR036457">
    <property type="entry name" value="PPM-type-like_dom_sf"/>
</dbReference>
<proteinExistence type="predicted"/>
<keyword evidence="2" id="KW-1185">Reference proteome</keyword>
<dbReference type="RefSeq" id="WP_184787777.1">
    <property type="nucleotide sequence ID" value="NZ_BONT01000090.1"/>
</dbReference>
<dbReference type="Gene3D" id="3.60.40.10">
    <property type="entry name" value="PPM-type phosphatase domain"/>
    <property type="match status" value="1"/>
</dbReference>
<comment type="caution">
    <text evidence="1">The sequence shown here is derived from an EMBL/GenBank/DDBJ whole genome shotgun (WGS) entry which is preliminary data.</text>
</comment>
<dbReference type="SUPFAM" id="SSF81606">
    <property type="entry name" value="PP2C-like"/>
    <property type="match status" value="1"/>
</dbReference>
<evidence type="ECO:0000313" key="1">
    <source>
        <dbReference type="EMBL" id="MBB6034928.1"/>
    </source>
</evidence>
<dbReference type="AlphaFoldDB" id="A0A841FMA2"/>
<gene>
    <name evidence="1" type="ORF">HNR73_002782</name>
</gene>
<protein>
    <recommendedName>
        <fullName evidence="3">Protein phosphatase 2C-like protein</fullName>
    </recommendedName>
</protein>
<name>A0A841FMA2_9ACTN</name>
<evidence type="ECO:0008006" key="3">
    <source>
        <dbReference type="Google" id="ProtNLM"/>
    </source>
</evidence>
<evidence type="ECO:0000313" key="2">
    <source>
        <dbReference type="Proteomes" id="UP000548476"/>
    </source>
</evidence>
<sequence length="267" mass="27416">MLVTLNSVAAGRPGRGNEDFVGAIPTAAVLLDGAGGVAGAEAACRHGVAWYARRLGAELLGLLSRDAAESLPALLAEAIELATGAHRDTCDVTDPASPWATVAVLRVTDGVADHLVLGDAVLLLDRPGGPPLVVTDDREDAVAGPYRSALRTAEGEEYERIRAEGIAAMRAARNRPGGYWIAKDDPAAAGEALTGSHPVGGPTGAALLSNGAARLVEPFGIIDWPEFAALLTAEGPAEIIRRVRAEEARQSVSPDDASIAHCTALTG</sequence>
<dbReference type="Proteomes" id="UP000548476">
    <property type="component" value="Unassembled WGS sequence"/>
</dbReference>